<comment type="caution">
    <text evidence="2">The sequence shown here is derived from an EMBL/GenBank/DDBJ whole genome shotgun (WGS) entry which is preliminary data.</text>
</comment>
<keyword evidence="3" id="KW-1185">Reference proteome</keyword>
<evidence type="ECO:0000256" key="1">
    <source>
        <dbReference type="SAM" id="SignalP"/>
    </source>
</evidence>
<protein>
    <recommendedName>
        <fullName evidence="4">Twin-arginine translocation signal domain-containing protein</fullName>
    </recommendedName>
</protein>
<reference evidence="2 3" key="1">
    <citation type="journal article" date="2019" name="Int. J. Syst. Evol. Microbiol.">
        <title>The Global Catalogue of Microorganisms (GCM) 10K type strain sequencing project: providing services to taxonomists for standard genome sequencing and annotation.</title>
        <authorList>
            <consortium name="The Broad Institute Genomics Platform"/>
            <consortium name="The Broad Institute Genome Sequencing Center for Infectious Disease"/>
            <person name="Wu L."/>
            <person name="Ma J."/>
        </authorList>
    </citation>
    <scope>NUCLEOTIDE SEQUENCE [LARGE SCALE GENOMIC DNA]</scope>
    <source>
        <strain evidence="2 3">JCM 13581</strain>
    </source>
</reference>
<evidence type="ECO:0000313" key="2">
    <source>
        <dbReference type="EMBL" id="GAA1897455.1"/>
    </source>
</evidence>
<dbReference type="EMBL" id="BAAAMJ010000004">
    <property type="protein sequence ID" value="GAA1897455.1"/>
    <property type="molecule type" value="Genomic_DNA"/>
</dbReference>
<accession>A0ABN2NS80</accession>
<organism evidence="2 3">
    <name type="scientific">Streptomyces sodiiphilus</name>
    <dbReference type="NCBI Taxonomy" id="226217"/>
    <lineage>
        <taxon>Bacteria</taxon>
        <taxon>Bacillati</taxon>
        <taxon>Actinomycetota</taxon>
        <taxon>Actinomycetes</taxon>
        <taxon>Kitasatosporales</taxon>
        <taxon>Streptomycetaceae</taxon>
        <taxon>Streptomyces</taxon>
    </lineage>
</organism>
<feature type="signal peptide" evidence="1">
    <location>
        <begin position="1"/>
        <end position="32"/>
    </location>
</feature>
<dbReference type="PROSITE" id="PS51318">
    <property type="entry name" value="TAT"/>
    <property type="match status" value="1"/>
</dbReference>
<dbReference type="NCBIfam" id="TIGR01409">
    <property type="entry name" value="TAT_signal_seq"/>
    <property type="match status" value="1"/>
</dbReference>
<gene>
    <name evidence="2" type="ORF">GCM10009716_04340</name>
</gene>
<sequence>MTHKTSRRGFLTAAAAVGGAAVTVICSGSTFAAGSELPVVTYPEHPGAIYPKGASARTLTAGAATEPLNATVDCGLGKGGGA</sequence>
<name>A0ABN2NS80_9ACTN</name>
<dbReference type="InterPro" id="IPR019546">
    <property type="entry name" value="TAT_signal_bac_arc"/>
</dbReference>
<feature type="chain" id="PRO_5046254644" description="Twin-arginine translocation signal domain-containing protein" evidence="1">
    <location>
        <begin position="33"/>
        <end position="82"/>
    </location>
</feature>
<dbReference type="RefSeq" id="WP_344258350.1">
    <property type="nucleotide sequence ID" value="NZ_BAAAMJ010000004.1"/>
</dbReference>
<evidence type="ECO:0008006" key="4">
    <source>
        <dbReference type="Google" id="ProtNLM"/>
    </source>
</evidence>
<dbReference type="InterPro" id="IPR006311">
    <property type="entry name" value="TAT_signal"/>
</dbReference>
<dbReference type="Proteomes" id="UP001501303">
    <property type="component" value="Unassembled WGS sequence"/>
</dbReference>
<keyword evidence="1" id="KW-0732">Signal</keyword>
<proteinExistence type="predicted"/>
<evidence type="ECO:0000313" key="3">
    <source>
        <dbReference type="Proteomes" id="UP001501303"/>
    </source>
</evidence>